<evidence type="ECO:0000313" key="3">
    <source>
        <dbReference type="EMBL" id="SER96407.1"/>
    </source>
</evidence>
<dbReference type="Gene3D" id="2.60.120.860">
    <property type="match status" value="1"/>
</dbReference>
<organism evidence="3 4">
    <name type="scientific">Isobaculum melis</name>
    <dbReference type="NCBI Taxonomy" id="142588"/>
    <lineage>
        <taxon>Bacteria</taxon>
        <taxon>Bacillati</taxon>
        <taxon>Bacillota</taxon>
        <taxon>Bacilli</taxon>
        <taxon>Lactobacillales</taxon>
        <taxon>Carnobacteriaceae</taxon>
        <taxon>Isobaculum</taxon>
    </lineage>
</organism>
<evidence type="ECO:0000313" key="4">
    <source>
        <dbReference type="Proteomes" id="UP000198948"/>
    </source>
</evidence>
<dbReference type="Gene3D" id="2.40.30.200">
    <property type="match status" value="1"/>
</dbReference>
<feature type="domain" description="Siphovirus-type tail component RIFT-related" evidence="1">
    <location>
        <begin position="38"/>
        <end position="143"/>
    </location>
</feature>
<dbReference type="Pfam" id="PF05709">
    <property type="entry name" value="Sipho_tail"/>
    <property type="match status" value="1"/>
</dbReference>
<accession>A0A1H9TH97</accession>
<gene>
    <name evidence="3" type="ORF">SAMN04488559_11360</name>
</gene>
<reference evidence="3 4" key="1">
    <citation type="submission" date="2016-10" db="EMBL/GenBank/DDBJ databases">
        <authorList>
            <person name="de Groot N.N."/>
        </authorList>
    </citation>
    <scope>NUCLEOTIDE SEQUENCE [LARGE SCALE GENOMIC DNA]</scope>
    <source>
        <strain evidence="3 4">DSM 13760</strain>
    </source>
</reference>
<dbReference type="AlphaFoldDB" id="A0A1H9TH97"/>
<dbReference type="EMBL" id="FOHA01000013">
    <property type="protein sequence ID" value="SER96407.1"/>
    <property type="molecule type" value="Genomic_DNA"/>
</dbReference>
<evidence type="ECO:0000259" key="2">
    <source>
        <dbReference type="Pfam" id="PF22768"/>
    </source>
</evidence>
<dbReference type="RefSeq" id="WP_092652979.1">
    <property type="nucleotide sequence ID" value="NZ_FOHA01000013.1"/>
</dbReference>
<dbReference type="STRING" id="142588.SAMN04488559_11360"/>
<sequence>MECEIFNKVANKKLTIKDYVEETYQTDGHPTGNYFFIKLDGLGEVQADRKTMDANGDGTLYMASTLAEREIQIEFIIQADETKSMEELRREVSHIFNPKAGLLELRYTEEQKSYRIQVASDHVPSFTTDGYLSKKGQRVSITLVASDPFWYATTAETHYLSNWLPNFEWDLTFPVINELEEGIELEVLQENGLVQLTNDGDEKTGMTMLLTATGDVETPKIIRVMPDGTETQFMQLNRGMKSGDIVRIRTISGNKRIEQWDDQSKKWLNIFNVLSLDSTFIQLDVGENFLRYEALKHPEQLEINVQYDLRYVGV</sequence>
<feature type="domain" description="Siphovirus-type tail component C-terminal" evidence="2">
    <location>
        <begin position="199"/>
        <end position="311"/>
    </location>
</feature>
<protein>
    <submittedName>
        <fullName evidence="3">Phage tail protein</fullName>
    </submittedName>
</protein>
<dbReference type="Proteomes" id="UP000198948">
    <property type="component" value="Unassembled WGS sequence"/>
</dbReference>
<proteinExistence type="predicted"/>
<dbReference type="InterPro" id="IPR008841">
    <property type="entry name" value="Siphovirus-type_tail_N"/>
</dbReference>
<dbReference type="OrthoDB" id="2079081at2"/>
<dbReference type="Pfam" id="PF22768">
    <property type="entry name" value="SPP1_Dit"/>
    <property type="match status" value="1"/>
</dbReference>
<evidence type="ECO:0000259" key="1">
    <source>
        <dbReference type="Pfam" id="PF05709"/>
    </source>
</evidence>
<keyword evidence="4" id="KW-1185">Reference proteome</keyword>
<dbReference type="InterPro" id="IPR054738">
    <property type="entry name" value="Siphovirus-type_tail_C"/>
</dbReference>
<name>A0A1H9TH97_9LACT</name>